<name>A0A0D3QTM8_SALET</name>
<evidence type="ECO:0000313" key="1">
    <source>
        <dbReference type="EMBL" id="AJR16910.1"/>
    </source>
</evidence>
<gene>
    <name evidence="1" type="ORF">ECO111_p1-098</name>
</gene>
<accession>A0A0D3QTM8</accession>
<reference evidence="1" key="1">
    <citation type="journal article" date="2015" name="Appl. Environ. Microbiol.">
        <title>Extensive Genetic Variability Linked to IS26 Insertions in the fljB Promoter Region of Atypical Monophasic Variants of Salmonella enterica Serovar Typhimurium.</title>
        <authorList>
            <person name="Boland C."/>
            <person name="Bertrand S."/>
            <person name="Mattheus W."/>
            <person name="Dierick K."/>
            <person name="Jasson V."/>
            <person name="Rosseel T."/>
            <person name="Van Borm S."/>
            <person name="Mahillon J."/>
            <person name="Wattiau P."/>
        </authorList>
    </citation>
    <scope>NUCLEOTIDE SEQUENCE</scope>
    <source>
        <strain evidence="1">VAR-2009/08643/1</strain>
    </source>
</reference>
<proteinExistence type="predicted"/>
<protein>
    <submittedName>
        <fullName evidence="1">Uncharacterized protein</fullName>
    </submittedName>
</protein>
<dbReference type="EMBL" id="KJ999732">
    <property type="protein sequence ID" value="AJR16910.1"/>
    <property type="molecule type" value="Genomic_DNA"/>
</dbReference>
<organism evidence="1">
    <name type="scientific">Salmonella enterica subsp. enterica serovar 4,5:i:-</name>
    <dbReference type="NCBI Taxonomy" id="1619252"/>
    <lineage>
        <taxon>Bacteria</taxon>
        <taxon>Pseudomonadati</taxon>
        <taxon>Pseudomonadota</taxon>
        <taxon>Gammaproteobacteria</taxon>
        <taxon>Enterobacterales</taxon>
        <taxon>Enterobacteriaceae</taxon>
        <taxon>Salmonella</taxon>
    </lineage>
</organism>
<dbReference type="AlphaFoldDB" id="A0A0D3QTM8"/>
<sequence>MILHHVLCPCVAMRDIEGSMKNSLFSTDSNTGVTFTISPHGQGCKLSVEPEYRRKGTQNYDGWFPRYYTKPQYAKAALTRFLGEPVNWLDCNDHN</sequence>